<dbReference type="Gene3D" id="1.10.10.10">
    <property type="entry name" value="Winged helix-like DNA-binding domain superfamily/Winged helix DNA-binding domain"/>
    <property type="match status" value="1"/>
</dbReference>
<dbReference type="InterPro" id="IPR011711">
    <property type="entry name" value="GntR_C"/>
</dbReference>
<dbReference type="Gene3D" id="1.20.120.530">
    <property type="entry name" value="GntR ligand-binding domain-like"/>
    <property type="match status" value="1"/>
</dbReference>
<sequence>MDRRPSAASGLGELGAVPAEVRRHTYDHVYRTLRRALATGQIPESTHLVETDLAARLGVSRTPVRDALRRLESDGFAERGPSGGLWSRTISSDEIENLFLVRAQLDQLAACLACERAEPKQWEEPRSLIEAMNAAVAAHGPASEQFSEAHQAFHTSIYRIAFGGRFAGFLGKHLLQYLEIAADMSYREPARALPAVDQHQTLLTELASRDITRAAAAAEAHAQRSATDAKDARTRSILPT</sequence>
<evidence type="ECO:0000313" key="6">
    <source>
        <dbReference type="Proteomes" id="UP001597145"/>
    </source>
</evidence>
<dbReference type="InterPro" id="IPR036390">
    <property type="entry name" value="WH_DNA-bd_sf"/>
</dbReference>
<protein>
    <submittedName>
        <fullName evidence="5">GntR family transcriptional regulator</fullName>
    </submittedName>
</protein>
<reference evidence="6" key="1">
    <citation type="journal article" date="2019" name="Int. J. Syst. Evol. Microbiol.">
        <title>The Global Catalogue of Microorganisms (GCM) 10K type strain sequencing project: providing services to taxonomists for standard genome sequencing and annotation.</title>
        <authorList>
            <consortium name="The Broad Institute Genomics Platform"/>
            <consortium name="The Broad Institute Genome Sequencing Center for Infectious Disease"/>
            <person name="Wu L."/>
            <person name="Ma J."/>
        </authorList>
    </citation>
    <scope>NUCLEOTIDE SEQUENCE [LARGE SCALE GENOMIC DNA]</scope>
    <source>
        <strain evidence="6">JCM 12165</strain>
    </source>
</reference>
<dbReference type="Proteomes" id="UP001597145">
    <property type="component" value="Unassembled WGS sequence"/>
</dbReference>
<dbReference type="RefSeq" id="WP_343979807.1">
    <property type="nucleotide sequence ID" value="NZ_BAAAJG010000011.1"/>
</dbReference>
<dbReference type="EMBL" id="JBHUCP010000014">
    <property type="protein sequence ID" value="MFD1531693.1"/>
    <property type="molecule type" value="Genomic_DNA"/>
</dbReference>
<keyword evidence="2" id="KW-0238">DNA-binding</keyword>
<dbReference type="InterPro" id="IPR000524">
    <property type="entry name" value="Tscrpt_reg_HTH_GntR"/>
</dbReference>
<keyword evidence="3" id="KW-0804">Transcription</keyword>
<organism evidence="5 6">
    <name type="scientific">Pseudonocardia aurantiaca</name>
    <dbReference type="NCBI Taxonomy" id="75290"/>
    <lineage>
        <taxon>Bacteria</taxon>
        <taxon>Bacillati</taxon>
        <taxon>Actinomycetota</taxon>
        <taxon>Actinomycetes</taxon>
        <taxon>Pseudonocardiales</taxon>
        <taxon>Pseudonocardiaceae</taxon>
        <taxon>Pseudonocardia</taxon>
    </lineage>
</organism>
<keyword evidence="1" id="KW-0805">Transcription regulation</keyword>
<dbReference type="InterPro" id="IPR036388">
    <property type="entry name" value="WH-like_DNA-bd_sf"/>
</dbReference>
<dbReference type="PANTHER" id="PTHR43537">
    <property type="entry name" value="TRANSCRIPTIONAL REGULATOR, GNTR FAMILY"/>
    <property type="match status" value="1"/>
</dbReference>
<dbReference type="PRINTS" id="PR00035">
    <property type="entry name" value="HTHGNTR"/>
</dbReference>
<evidence type="ECO:0000256" key="1">
    <source>
        <dbReference type="ARBA" id="ARBA00023015"/>
    </source>
</evidence>
<accession>A0ABW4FM42</accession>
<evidence type="ECO:0000256" key="2">
    <source>
        <dbReference type="ARBA" id="ARBA00023125"/>
    </source>
</evidence>
<dbReference type="SMART" id="SM00345">
    <property type="entry name" value="HTH_GNTR"/>
    <property type="match status" value="1"/>
</dbReference>
<dbReference type="CDD" id="cd07377">
    <property type="entry name" value="WHTH_GntR"/>
    <property type="match status" value="1"/>
</dbReference>
<gene>
    <name evidence="5" type="ORF">ACFSCY_19865</name>
</gene>
<dbReference type="SUPFAM" id="SSF48008">
    <property type="entry name" value="GntR ligand-binding domain-like"/>
    <property type="match status" value="1"/>
</dbReference>
<proteinExistence type="predicted"/>
<dbReference type="Pfam" id="PF07729">
    <property type="entry name" value="FCD"/>
    <property type="match status" value="1"/>
</dbReference>
<evidence type="ECO:0000259" key="4">
    <source>
        <dbReference type="PROSITE" id="PS50949"/>
    </source>
</evidence>
<evidence type="ECO:0000313" key="5">
    <source>
        <dbReference type="EMBL" id="MFD1531693.1"/>
    </source>
</evidence>
<dbReference type="InterPro" id="IPR008920">
    <property type="entry name" value="TF_FadR/GntR_C"/>
</dbReference>
<dbReference type="SUPFAM" id="SSF46785">
    <property type="entry name" value="Winged helix' DNA-binding domain"/>
    <property type="match status" value="1"/>
</dbReference>
<dbReference type="SMART" id="SM00895">
    <property type="entry name" value="FCD"/>
    <property type="match status" value="1"/>
</dbReference>
<evidence type="ECO:0000256" key="3">
    <source>
        <dbReference type="ARBA" id="ARBA00023163"/>
    </source>
</evidence>
<name>A0ABW4FM42_9PSEU</name>
<dbReference type="PANTHER" id="PTHR43537:SF24">
    <property type="entry name" value="GLUCONATE OPERON TRANSCRIPTIONAL REPRESSOR"/>
    <property type="match status" value="1"/>
</dbReference>
<feature type="domain" description="HTH gntR-type" evidence="4">
    <location>
        <begin position="23"/>
        <end position="90"/>
    </location>
</feature>
<dbReference type="PROSITE" id="PS50949">
    <property type="entry name" value="HTH_GNTR"/>
    <property type="match status" value="1"/>
</dbReference>
<dbReference type="Pfam" id="PF00392">
    <property type="entry name" value="GntR"/>
    <property type="match status" value="1"/>
</dbReference>
<comment type="caution">
    <text evidence="5">The sequence shown here is derived from an EMBL/GenBank/DDBJ whole genome shotgun (WGS) entry which is preliminary data.</text>
</comment>
<keyword evidence="6" id="KW-1185">Reference proteome</keyword>